<sequence length="217" mass="23172">MAARGAGAAAAPATAPGASSRTFTNSARRAQIVAAAIDTIAELGYAKASFARITERAGLSSPRMISYHFADKDDLMHQVVREVFTAGAEFIGARMAAEETVAGRLRAYLEANLRFLRDHPREMLALTEIGPHARDADGAAYTSRSAQEPSLRGLAELLAAGQRSGEFREFDVASMAVMIRGAVDAAAVRLRGEPALDVDTYTRELVTAFARATEAER</sequence>
<evidence type="ECO:0000313" key="7">
    <source>
        <dbReference type="Proteomes" id="UP001550853"/>
    </source>
</evidence>
<dbReference type="PANTHER" id="PTHR30055">
    <property type="entry name" value="HTH-TYPE TRANSCRIPTIONAL REGULATOR RUTR"/>
    <property type="match status" value="1"/>
</dbReference>
<feature type="domain" description="HTH tetR-type" evidence="5">
    <location>
        <begin position="32"/>
        <end position="78"/>
    </location>
</feature>
<dbReference type="EMBL" id="JBEZVI010000013">
    <property type="protein sequence ID" value="MEU3711963.1"/>
    <property type="molecule type" value="Genomic_DNA"/>
</dbReference>
<dbReference type="InterPro" id="IPR009057">
    <property type="entry name" value="Homeodomain-like_sf"/>
</dbReference>
<organism evidence="6 7">
    <name type="scientific">Streptomyces catenulae</name>
    <dbReference type="NCBI Taxonomy" id="66875"/>
    <lineage>
        <taxon>Bacteria</taxon>
        <taxon>Bacillati</taxon>
        <taxon>Actinomycetota</taxon>
        <taxon>Actinomycetes</taxon>
        <taxon>Kitasatosporales</taxon>
        <taxon>Streptomycetaceae</taxon>
        <taxon>Streptomyces</taxon>
    </lineage>
</organism>
<dbReference type="RefSeq" id="WP_078654340.1">
    <property type="nucleotide sequence ID" value="NZ_JBEZVI010000013.1"/>
</dbReference>
<accession>A0ABV2Z1U1</accession>
<dbReference type="Gene3D" id="1.10.10.60">
    <property type="entry name" value="Homeodomain-like"/>
    <property type="match status" value="1"/>
</dbReference>
<dbReference type="SUPFAM" id="SSF46689">
    <property type="entry name" value="Homeodomain-like"/>
    <property type="match status" value="1"/>
</dbReference>
<gene>
    <name evidence="6" type="ORF">AB0E61_17940</name>
</gene>
<evidence type="ECO:0000256" key="3">
    <source>
        <dbReference type="ARBA" id="ARBA00023163"/>
    </source>
</evidence>
<feature type="region of interest" description="Disordered" evidence="4">
    <location>
        <begin position="1"/>
        <end position="22"/>
    </location>
</feature>
<keyword evidence="1" id="KW-0805">Transcription regulation</keyword>
<dbReference type="InterPro" id="IPR036271">
    <property type="entry name" value="Tet_transcr_reg_TetR-rel_C_sf"/>
</dbReference>
<evidence type="ECO:0000256" key="2">
    <source>
        <dbReference type="ARBA" id="ARBA00023125"/>
    </source>
</evidence>
<protein>
    <submittedName>
        <fullName evidence="6">TetR/AcrR family transcriptional regulator</fullName>
    </submittedName>
</protein>
<dbReference type="SUPFAM" id="SSF48498">
    <property type="entry name" value="Tetracyclin repressor-like, C-terminal domain"/>
    <property type="match status" value="1"/>
</dbReference>
<evidence type="ECO:0000256" key="1">
    <source>
        <dbReference type="ARBA" id="ARBA00023015"/>
    </source>
</evidence>
<name>A0ABV2Z1U1_9ACTN</name>
<keyword evidence="7" id="KW-1185">Reference proteome</keyword>
<proteinExistence type="predicted"/>
<evidence type="ECO:0000313" key="6">
    <source>
        <dbReference type="EMBL" id="MEU3711963.1"/>
    </source>
</evidence>
<dbReference type="PANTHER" id="PTHR30055:SF234">
    <property type="entry name" value="HTH-TYPE TRANSCRIPTIONAL REGULATOR BETI"/>
    <property type="match status" value="1"/>
</dbReference>
<keyword evidence="3" id="KW-0804">Transcription</keyword>
<keyword evidence="2" id="KW-0238">DNA-binding</keyword>
<evidence type="ECO:0000259" key="5">
    <source>
        <dbReference type="Pfam" id="PF00440"/>
    </source>
</evidence>
<comment type="caution">
    <text evidence="6">The sequence shown here is derived from an EMBL/GenBank/DDBJ whole genome shotgun (WGS) entry which is preliminary data.</text>
</comment>
<dbReference type="Proteomes" id="UP001550853">
    <property type="component" value="Unassembled WGS sequence"/>
</dbReference>
<evidence type="ECO:0000256" key="4">
    <source>
        <dbReference type="SAM" id="MobiDB-lite"/>
    </source>
</evidence>
<reference evidence="6 7" key="1">
    <citation type="submission" date="2024-06" db="EMBL/GenBank/DDBJ databases">
        <title>The Natural Products Discovery Center: Release of the First 8490 Sequenced Strains for Exploring Actinobacteria Biosynthetic Diversity.</title>
        <authorList>
            <person name="Kalkreuter E."/>
            <person name="Kautsar S.A."/>
            <person name="Yang D."/>
            <person name="Bader C.D."/>
            <person name="Teijaro C.N."/>
            <person name="Fluegel L."/>
            <person name="Davis C.M."/>
            <person name="Simpson J.R."/>
            <person name="Lauterbach L."/>
            <person name="Steele A.D."/>
            <person name="Gui C."/>
            <person name="Meng S."/>
            <person name="Li G."/>
            <person name="Viehrig K."/>
            <person name="Ye F."/>
            <person name="Su P."/>
            <person name="Kiefer A.F."/>
            <person name="Nichols A."/>
            <person name="Cepeda A.J."/>
            <person name="Yan W."/>
            <person name="Fan B."/>
            <person name="Jiang Y."/>
            <person name="Adhikari A."/>
            <person name="Zheng C.-J."/>
            <person name="Schuster L."/>
            <person name="Cowan T.M."/>
            <person name="Smanski M.J."/>
            <person name="Chevrette M.G."/>
            <person name="De Carvalho L.P.S."/>
            <person name="Shen B."/>
        </authorList>
    </citation>
    <scope>NUCLEOTIDE SEQUENCE [LARGE SCALE GENOMIC DNA]</scope>
    <source>
        <strain evidence="6 7">NPDC033039</strain>
    </source>
</reference>
<dbReference type="Gene3D" id="1.10.357.10">
    <property type="entry name" value="Tetracycline Repressor, domain 2"/>
    <property type="match status" value="1"/>
</dbReference>
<dbReference type="Pfam" id="PF00440">
    <property type="entry name" value="TetR_N"/>
    <property type="match status" value="1"/>
</dbReference>
<dbReference type="InterPro" id="IPR050109">
    <property type="entry name" value="HTH-type_TetR-like_transc_reg"/>
</dbReference>
<dbReference type="InterPro" id="IPR001647">
    <property type="entry name" value="HTH_TetR"/>
</dbReference>